<evidence type="ECO:0000313" key="2">
    <source>
        <dbReference type="EMBL" id="SHO80576.1"/>
    </source>
</evidence>
<dbReference type="InterPro" id="IPR002838">
    <property type="entry name" value="AIM24"/>
</dbReference>
<dbReference type="SUPFAM" id="SSF51219">
    <property type="entry name" value="TRAP-like"/>
    <property type="match status" value="1"/>
</dbReference>
<dbReference type="InterPro" id="IPR036983">
    <property type="entry name" value="AIM24_sf"/>
</dbReference>
<dbReference type="EMBL" id="FRYL01000012">
    <property type="protein sequence ID" value="SHO80576.1"/>
    <property type="molecule type" value="Genomic_DNA"/>
</dbReference>
<dbReference type="InterPro" id="IPR016031">
    <property type="entry name" value="Trp_RNA-bd_attenuator-like_dom"/>
</dbReference>
<protein>
    <submittedName>
        <fullName evidence="2">DUF124 domain-containing protein</fullName>
    </submittedName>
</protein>
<reference evidence="2" key="1">
    <citation type="submission" date="2016-10" db="EMBL/GenBank/DDBJ databases">
        <authorList>
            <person name="de Groot N.N."/>
        </authorList>
    </citation>
    <scope>NUCLEOTIDE SEQUENCE</scope>
</reference>
<feature type="domain" description="GYF" evidence="1">
    <location>
        <begin position="5"/>
        <end position="52"/>
    </location>
</feature>
<dbReference type="Gene3D" id="3.60.160.10">
    <property type="entry name" value="Mitochondrial biogenesis AIM24"/>
    <property type="match status" value="1"/>
</dbReference>
<dbReference type="InterPro" id="IPR025640">
    <property type="entry name" value="GYF_2"/>
</dbReference>
<proteinExistence type="predicted"/>
<name>A0A1W1EIB0_9ZZZZ</name>
<dbReference type="PANTHER" id="PTHR43657">
    <property type="entry name" value="TRYPTOPHAN RNA-BINDING ATTENUATOR PROTEIN-LIKE PROTEIN"/>
    <property type="match status" value="1"/>
</dbReference>
<dbReference type="NCBIfam" id="TIGR00266">
    <property type="entry name" value="TIGR00266 family protein"/>
    <property type="match status" value="1"/>
</dbReference>
<gene>
    <name evidence="2" type="ORF">MNB_SV-15-95</name>
</gene>
<accession>A0A1W1EIB0</accession>
<dbReference type="Pfam" id="PF01987">
    <property type="entry name" value="AIM24"/>
    <property type="match status" value="1"/>
</dbReference>
<dbReference type="PANTHER" id="PTHR43657:SF1">
    <property type="entry name" value="ALTERED INHERITANCE OF MITOCHONDRIA PROTEIN 24, MITOCHONDRIAL"/>
    <property type="match status" value="1"/>
</dbReference>
<dbReference type="AlphaFoldDB" id="A0A1W1EIB0"/>
<sequence length="353" mass="38018">MRKEWYIEYDDGRKQGPITKIEAKLAVKNDSSGYAWSEGMSDWQPMNTIEELVGVGNAVPYNPTPPSTPQPPINNRNQQASYSLMSSDEIDYEIFGEDIQYVEIELDPNESAVAEAGSMMYKHSAIVMDTVFGDGSGSRDDSGGLFDRLVGAGKRLVTGESLFTTVFTHKGNGKARVAFAAPYPGRIIPINLKDVGGTIICQKDCFLCAAKGVSIGIYFQKKILTALFGGEGFIMQKLEGDGQAFIHAGGMLKEIQLQAGEHIHLDTGCLVAMEPTVNMDIEQAGGIKTGFFGGEGFFFAKLQGPGKIWIQSLPFSRLASRMYSAAPQAGGHDVGEGSALGIIGDLAMGSRNF</sequence>
<dbReference type="Pfam" id="PF14237">
    <property type="entry name" value="GYF_2"/>
    <property type="match status" value="1"/>
</dbReference>
<organism evidence="2">
    <name type="scientific">hydrothermal vent metagenome</name>
    <dbReference type="NCBI Taxonomy" id="652676"/>
    <lineage>
        <taxon>unclassified sequences</taxon>
        <taxon>metagenomes</taxon>
        <taxon>ecological metagenomes</taxon>
    </lineage>
</organism>
<evidence type="ECO:0000259" key="1">
    <source>
        <dbReference type="Pfam" id="PF14237"/>
    </source>
</evidence>